<dbReference type="InterPro" id="IPR014001">
    <property type="entry name" value="Helicase_ATP-bd"/>
</dbReference>
<feature type="domain" description="Helicase ATP-binding" evidence="14">
    <location>
        <begin position="282"/>
        <end position="450"/>
    </location>
</feature>
<dbReference type="Gene3D" id="3.40.50.10810">
    <property type="entry name" value="Tandem AAA-ATPase domain"/>
    <property type="match status" value="1"/>
</dbReference>
<dbReference type="SUPFAM" id="SSF52540">
    <property type="entry name" value="P-loop containing nucleoside triphosphate hydrolases"/>
    <property type="match status" value="2"/>
</dbReference>
<evidence type="ECO:0000256" key="11">
    <source>
        <dbReference type="ARBA" id="ARBA00059294"/>
    </source>
</evidence>
<keyword evidence="6" id="KW-0347">Helicase</keyword>
<dbReference type="GO" id="GO:0005634">
    <property type="term" value="C:nucleus"/>
    <property type="evidence" value="ECO:0007669"/>
    <property type="project" value="UniProtKB-SubCell"/>
</dbReference>
<dbReference type="EMBL" id="CAEY01000868">
    <property type="status" value="NOT_ANNOTATED_CDS"/>
    <property type="molecule type" value="Genomic_DNA"/>
</dbReference>
<accession>T1L0P1</accession>
<dbReference type="GO" id="GO:0006325">
    <property type="term" value="P:chromatin organization"/>
    <property type="evidence" value="ECO:0007669"/>
    <property type="project" value="UniProtKB-KW"/>
</dbReference>
<name>T1L0P1_TETUR</name>
<reference evidence="16" key="2">
    <citation type="submission" date="2015-06" db="UniProtKB">
        <authorList>
            <consortium name="EnsemblMetazoa"/>
        </authorList>
    </citation>
    <scope>IDENTIFICATION</scope>
</reference>
<feature type="compositionally biased region" description="Acidic residues" evidence="13">
    <location>
        <begin position="130"/>
        <end position="148"/>
    </location>
</feature>
<dbReference type="OMA" id="MMLDVVE"/>
<evidence type="ECO:0000313" key="17">
    <source>
        <dbReference type="Proteomes" id="UP000015104"/>
    </source>
</evidence>
<keyword evidence="4" id="KW-0547">Nucleotide-binding</keyword>
<dbReference type="Gene3D" id="3.40.50.300">
    <property type="entry name" value="P-loop containing nucleotide triphosphate hydrolases"/>
    <property type="match status" value="1"/>
</dbReference>
<dbReference type="SUPFAM" id="SSF47781">
    <property type="entry name" value="RuvA domain 2-like"/>
    <property type="match status" value="1"/>
</dbReference>
<keyword evidence="5" id="KW-0378">Hydrolase</keyword>
<dbReference type="GO" id="GO:0003678">
    <property type="term" value="F:DNA helicase activity"/>
    <property type="evidence" value="ECO:0007669"/>
    <property type="project" value="UniProtKB-EC"/>
</dbReference>
<organism evidence="16 17">
    <name type="scientific">Tetranychus urticae</name>
    <name type="common">Two-spotted spider mite</name>
    <dbReference type="NCBI Taxonomy" id="32264"/>
    <lineage>
        <taxon>Eukaryota</taxon>
        <taxon>Metazoa</taxon>
        <taxon>Ecdysozoa</taxon>
        <taxon>Arthropoda</taxon>
        <taxon>Chelicerata</taxon>
        <taxon>Arachnida</taxon>
        <taxon>Acari</taxon>
        <taxon>Acariformes</taxon>
        <taxon>Trombidiformes</taxon>
        <taxon>Prostigmata</taxon>
        <taxon>Eleutherengona</taxon>
        <taxon>Raphignathae</taxon>
        <taxon>Tetranychoidea</taxon>
        <taxon>Tetranychidae</taxon>
        <taxon>Tetranychus</taxon>
    </lineage>
</organism>
<evidence type="ECO:0000256" key="8">
    <source>
        <dbReference type="ARBA" id="ARBA00022853"/>
    </source>
</evidence>
<dbReference type="GO" id="GO:0003677">
    <property type="term" value="F:DNA binding"/>
    <property type="evidence" value="ECO:0007669"/>
    <property type="project" value="UniProtKB-KW"/>
</dbReference>
<dbReference type="InterPro" id="IPR038718">
    <property type="entry name" value="SNF2-like_sf"/>
</dbReference>
<keyword evidence="10" id="KW-0539">Nucleus</keyword>
<evidence type="ECO:0000259" key="14">
    <source>
        <dbReference type="PROSITE" id="PS51192"/>
    </source>
</evidence>
<dbReference type="GO" id="GO:0005694">
    <property type="term" value="C:chromosome"/>
    <property type="evidence" value="ECO:0007669"/>
    <property type="project" value="UniProtKB-ARBA"/>
</dbReference>
<dbReference type="CDD" id="cd18793">
    <property type="entry name" value="SF2_C_SNF"/>
    <property type="match status" value="1"/>
</dbReference>
<dbReference type="PROSITE" id="PS51194">
    <property type="entry name" value="HELICASE_CTER"/>
    <property type="match status" value="1"/>
</dbReference>
<evidence type="ECO:0000259" key="15">
    <source>
        <dbReference type="PROSITE" id="PS51194"/>
    </source>
</evidence>
<gene>
    <name evidence="16" type="primary">107369110</name>
</gene>
<feature type="compositionally biased region" description="Basic and acidic residues" evidence="13">
    <location>
        <begin position="76"/>
        <end position="87"/>
    </location>
</feature>
<evidence type="ECO:0000256" key="9">
    <source>
        <dbReference type="ARBA" id="ARBA00023125"/>
    </source>
</evidence>
<keyword evidence="17" id="KW-1185">Reference proteome</keyword>
<protein>
    <recommendedName>
        <fullName evidence="12">SWI/SNF-related matrix-associated actin-dependent regulator of chromatin subfamily A containing DEAD/H box 1 homolog</fullName>
        <ecNumber evidence="3">3.6.4.12</ecNumber>
    </recommendedName>
</protein>
<dbReference type="KEGG" id="tut:107369110"/>
<proteinExistence type="inferred from homology"/>
<evidence type="ECO:0000256" key="5">
    <source>
        <dbReference type="ARBA" id="ARBA00022801"/>
    </source>
</evidence>
<evidence type="ECO:0000256" key="2">
    <source>
        <dbReference type="ARBA" id="ARBA00007025"/>
    </source>
</evidence>
<dbReference type="InterPro" id="IPR010994">
    <property type="entry name" value="RuvA_2-like"/>
</dbReference>
<dbReference type="Proteomes" id="UP000015104">
    <property type="component" value="Unassembled WGS sequence"/>
</dbReference>
<reference evidence="17" key="1">
    <citation type="submission" date="2011-08" db="EMBL/GenBank/DDBJ databases">
        <authorList>
            <person name="Rombauts S."/>
        </authorList>
    </citation>
    <scope>NUCLEOTIDE SEQUENCE</scope>
    <source>
        <strain evidence="17">London</strain>
    </source>
</reference>
<dbReference type="OrthoDB" id="448448at2759"/>
<feature type="region of interest" description="Disordered" evidence="13">
    <location>
        <begin position="1"/>
        <end position="148"/>
    </location>
</feature>
<evidence type="ECO:0000256" key="7">
    <source>
        <dbReference type="ARBA" id="ARBA00022840"/>
    </source>
</evidence>
<dbReference type="PANTHER" id="PTHR10799">
    <property type="entry name" value="SNF2/RAD54 HELICASE FAMILY"/>
    <property type="match status" value="1"/>
</dbReference>
<dbReference type="Pfam" id="PF00271">
    <property type="entry name" value="Helicase_C"/>
    <property type="match status" value="1"/>
</dbReference>
<dbReference type="InterPro" id="IPR000330">
    <property type="entry name" value="SNF2_N"/>
</dbReference>
<evidence type="ECO:0000256" key="4">
    <source>
        <dbReference type="ARBA" id="ARBA00022741"/>
    </source>
</evidence>
<evidence type="ECO:0000256" key="1">
    <source>
        <dbReference type="ARBA" id="ARBA00004123"/>
    </source>
</evidence>
<comment type="function">
    <text evidence="11">DNA helicase that possesses intrinsic ATP-dependent nucleosome-remodeling activity and is both required for DNA repair and heterochromatin organization. Promotes DNA end resection of double-strand breaks (DSBs) following DNA damage: probably acts by weakening histone DNA interactions in nucleosomes flanking DSBs.</text>
</comment>
<dbReference type="STRING" id="32264.T1L0P1"/>
<evidence type="ECO:0000256" key="6">
    <source>
        <dbReference type="ARBA" id="ARBA00022806"/>
    </source>
</evidence>
<comment type="subcellular location">
    <subcellularLocation>
        <location evidence="1">Nucleus</location>
    </subcellularLocation>
</comment>
<evidence type="ECO:0000313" key="16">
    <source>
        <dbReference type="EnsemblMetazoa" id="tetur30g01420.1"/>
    </source>
</evidence>
<comment type="similarity">
    <text evidence="2">Belongs to the SNF2/RAD54 helicase family.</text>
</comment>
<keyword evidence="8" id="KW-0156">Chromatin regulator</keyword>
<dbReference type="Pfam" id="PF00176">
    <property type="entry name" value="SNF2-rel_dom"/>
    <property type="match status" value="1"/>
</dbReference>
<dbReference type="AlphaFoldDB" id="T1L0P1"/>
<dbReference type="HOGENOM" id="CLU_000315_16_6_1"/>
<dbReference type="SMART" id="SM00490">
    <property type="entry name" value="HELICc"/>
    <property type="match status" value="1"/>
</dbReference>
<dbReference type="eggNOG" id="KOG0389">
    <property type="taxonomic scope" value="Eukaryota"/>
</dbReference>
<dbReference type="PROSITE" id="PS51192">
    <property type="entry name" value="HELICASE_ATP_BIND_1"/>
    <property type="match status" value="1"/>
</dbReference>
<dbReference type="InterPro" id="IPR049730">
    <property type="entry name" value="SNF2/RAD54-like_C"/>
</dbReference>
<evidence type="ECO:0000256" key="12">
    <source>
        <dbReference type="ARBA" id="ARBA00069890"/>
    </source>
</evidence>
<dbReference type="InterPro" id="IPR027417">
    <property type="entry name" value="P-loop_NTPase"/>
</dbReference>
<keyword evidence="7" id="KW-0067">ATP-binding</keyword>
<dbReference type="EC" id="3.6.4.12" evidence="3"/>
<dbReference type="GO" id="GO:0016787">
    <property type="term" value="F:hydrolase activity"/>
    <property type="evidence" value="ECO:0007669"/>
    <property type="project" value="UniProtKB-KW"/>
</dbReference>
<evidence type="ECO:0000256" key="3">
    <source>
        <dbReference type="ARBA" id="ARBA00012551"/>
    </source>
</evidence>
<dbReference type="InterPro" id="IPR001650">
    <property type="entry name" value="Helicase_C-like"/>
</dbReference>
<feature type="compositionally biased region" description="Basic residues" evidence="13">
    <location>
        <begin position="52"/>
        <end position="64"/>
    </location>
</feature>
<sequence length="814" mass="93591">MKLINMSSDEEESLSALPRRSNTKRRIMSSDESDSESIEVISSHFAKGNPAKGRRARTPSKKIRTVNLSDSEESDQEKSDESKIYEEKDSDYDDSNLSGPSPVVDISEEENFLASSSDEELVQKSPSAPDLDDDEDYDDLVGESSEDEEEAIIQLGIDSGKMSLRAQVLSYLEDASENDLLHIPGVSKKKAQNIIKLRPFANWMDLVTKIKCDRSLSLDLIEDCKEIVKSHQAISRLMSECEKISEKMGETVAKIEPAIQPNILNRSMTLTNYQLIGLNWLVLLYKRNINGILADEMGLGKTIQVIALLAYLREHLNNKGPHLIVVPSSTLENWQREFETWCSSIRVVVYHGSMDFRAHLRASLGSKKEKFDVLLTTYNLVSSADDKRFLKRLPLQYIIFDEAHMLKNMKSNRFSNLISLTAKRRLLLTGTPVQNNLLELMSLLFFTMPSFFSSKLTHIQNLFASKNRRDGETTFEKDRVDQAKRILKPFVLRRLKIDVLKQLPSKTEHIKSCPMEAQQELTYMELVENYTREIRYSGKNIFENIVESDENLCKLRRGAGMLMELRKAANHPLLLRRHYNADKLREMARLMLTEPTHADANVDYVYEDMEVMTDYELHRLCNNFKSLKDFRLSSEFILTSGKFKVLDELLPFFKEKNQRVLIFSQFTMMLDIMEEYLKIRKHEFLRLDGQTKVSDRLNLIDQFTDDTKIFVFLLSTRAGGLGINLTSANVVIIHDIDFNPYNDKQAEDRCHRVGQDAPVEIYRLISENSVEEGILKICDEKLKLGQDIYVKNGKNHARDDSKDLKTLLRRTLGI</sequence>
<feature type="domain" description="Helicase C-terminal" evidence="15">
    <location>
        <begin position="645"/>
        <end position="796"/>
    </location>
</feature>
<keyword evidence="9" id="KW-0238">DNA-binding</keyword>
<dbReference type="FunFam" id="3.40.50.10810:FF:000014">
    <property type="entry name" value="SWI/SNF-related matrix-associated actin-dependent regulator of chromatin subfamily A containing DEAD/H box 1"/>
    <property type="match status" value="1"/>
</dbReference>
<evidence type="ECO:0000256" key="10">
    <source>
        <dbReference type="ARBA" id="ARBA00023242"/>
    </source>
</evidence>
<dbReference type="GO" id="GO:0005524">
    <property type="term" value="F:ATP binding"/>
    <property type="evidence" value="ECO:0007669"/>
    <property type="project" value="UniProtKB-KW"/>
</dbReference>
<dbReference type="SMART" id="SM00487">
    <property type="entry name" value="DEXDc"/>
    <property type="match status" value="1"/>
</dbReference>
<evidence type="ECO:0000256" key="13">
    <source>
        <dbReference type="SAM" id="MobiDB-lite"/>
    </source>
</evidence>
<dbReference type="EnsemblMetazoa" id="tetur30g01420.1">
    <property type="protein sequence ID" value="tetur30g01420.1"/>
    <property type="gene ID" value="tetur30g01420"/>
</dbReference>